<dbReference type="AlphaFoldDB" id="A0AA90VHM7"/>
<comment type="caution">
    <text evidence="1">The sequence shown here is derived from an EMBL/GenBank/DDBJ whole genome shotgun (WGS) entry which is preliminary data.</text>
</comment>
<dbReference type="EMBL" id="VZBP01000151">
    <property type="protein sequence ID" value="MQO10410.1"/>
    <property type="molecule type" value="Genomic_DNA"/>
</dbReference>
<evidence type="ECO:0000313" key="2">
    <source>
        <dbReference type="Proteomes" id="UP000405805"/>
    </source>
</evidence>
<proteinExistence type="predicted"/>
<dbReference type="RefSeq" id="WP_153097594.1">
    <property type="nucleotide sequence ID" value="NZ_VZBP01000151.1"/>
</dbReference>
<evidence type="ECO:0000313" key="1">
    <source>
        <dbReference type="EMBL" id="MQO10410.1"/>
    </source>
</evidence>
<reference evidence="2" key="1">
    <citation type="submission" date="2019-09" db="EMBL/GenBank/DDBJ databases">
        <title>Distinct polysaccharide growth profiles of human intestinal Prevotella copri isolates.</title>
        <authorList>
            <person name="Fehlner-Peach H."/>
            <person name="Magnabosco C."/>
            <person name="Raghavan V."/>
            <person name="Scher J.U."/>
            <person name="Tett A."/>
            <person name="Cox L.M."/>
            <person name="Gottsegen C."/>
            <person name="Watters A."/>
            <person name="Wiltshire- Gordon J.D."/>
            <person name="Segata N."/>
            <person name="Bonneau R."/>
            <person name="Littman D.R."/>
        </authorList>
    </citation>
    <scope>NUCLEOTIDE SEQUENCE [LARGE SCALE GENOMIC DNA]</scope>
    <source>
        <strain evidence="2">iA624</strain>
    </source>
</reference>
<sequence length="238" mass="27171">MSKIFAIFPIDKSCNTTFLNRIHTFLTSNLENDWHCYKVHFSNEEHEDCIKQSSGSRFVFFMGHGGETKLHGACAVYGEMSMDVVASNENANFFNKEVFIDASNIAAFKGKVFFCFSCNSNRSSPKSLARLAIEAGVKTFVGFGNIPTDYEEQANFSKRCIAIYKGKIVKIIKYALYYAFTSEQTVEGLVQIIKLLTSKEIQSLRMHKPFHGEKEVVEQLYKFKNEIKIFGDKYAKLY</sequence>
<gene>
    <name evidence="1" type="ORF">F7D57_11955</name>
</gene>
<name>A0AA90VHM7_9BACT</name>
<dbReference type="Proteomes" id="UP000405805">
    <property type="component" value="Unassembled WGS sequence"/>
</dbReference>
<protein>
    <submittedName>
        <fullName evidence="1">Uncharacterized protein</fullName>
    </submittedName>
</protein>
<accession>A0AA90VHM7</accession>
<organism evidence="1 2">
    <name type="scientific">Segatella copri</name>
    <dbReference type="NCBI Taxonomy" id="165179"/>
    <lineage>
        <taxon>Bacteria</taxon>
        <taxon>Pseudomonadati</taxon>
        <taxon>Bacteroidota</taxon>
        <taxon>Bacteroidia</taxon>
        <taxon>Bacteroidales</taxon>
        <taxon>Prevotellaceae</taxon>
        <taxon>Segatella</taxon>
    </lineage>
</organism>